<evidence type="ECO:0000256" key="1">
    <source>
        <dbReference type="SAM" id="Phobius"/>
    </source>
</evidence>
<sequence>MFFFIPLAIKKNQMYQVLIVLHSSLRWLVLISLVVSLYRACRGYYGGAKFSKADNAIRHWTATIAHIQLMVGMTLYFQSPLTRFFMKDFHNAKERADLLFFGLIHGLLMLLAIAVITIGSAVAKRRLADKEKFGAMLAWYLVALIVIFIAIPWPFSPLAGRPYFR</sequence>
<evidence type="ECO:0000313" key="3">
    <source>
        <dbReference type="Proteomes" id="UP000190541"/>
    </source>
</evidence>
<feature type="transmembrane region" description="Helical" evidence="1">
    <location>
        <begin position="59"/>
        <end position="78"/>
    </location>
</feature>
<organism evidence="2 3">
    <name type="scientific">Parapedobacter luteus</name>
    <dbReference type="NCBI Taxonomy" id="623280"/>
    <lineage>
        <taxon>Bacteria</taxon>
        <taxon>Pseudomonadati</taxon>
        <taxon>Bacteroidota</taxon>
        <taxon>Sphingobacteriia</taxon>
        <taxon>Sphingobacteriales</taxon>
        <taxon>Sphingobacteriaceae</taxon>
        <taxon>Parapedobacter</taxon>
    </lineage>
</organism>
<dbReference type="RefSeq" id="WP_245827018.1">
    <property type="nucleotide sequence ID" value="NZ_FUYS01000013.1"/>
</dbReference>
<dbReference type="EMBL" id="FUYS01000013">
    <property type="protein sequence ID" value="SKB91700.1"/>
    <property type="molecule type" value="Genomic_DNA"/>
</dbReference>
<dbReference type="STRING" id="623280.SAMN05660226_03810"/>
<keyword evidence="1" id="KW-0812">Transmembrane</keyword>
<accession>A0A1T5F6G2</accession>
<keyword evidence="3" id="KW-1185">Reference proteome</keyword>
<protein>
    <recommendedName>
        <fullName evidence="4">Cytochrome B</fullName>
    </recommendedName>
</protein>
<gene>
    <name evidence="2" type="ORF">SAMN05660226_03810</name>
</gene>
<feature type="transmembrane region" description="Helical" evidence="1">
    <location>
        <begin position="15"/>
        <end position="38"/>
    </location>
</feature>
<reference evidence="2 3" key="1">
    <citation type="submission" date="2017-02" db="EMBL/GenBank/DDBJ databases">
        <authorList>
            <person name="Peterson S.W."/>
        </authorList>
    </citation>
    <scope>NUCLEOTIDE SEQUENCE [LARGE SCALE GENOMIC DNA]</scope>
    <source>
        <strain evidence="2 3">DSM 22899</strain>
    </source>
</reference>
<evidence type="ECO:0000313" key="2">
    <source>
        <dbReference type="EMBL" id="SKB91700.1"/>
    </source>
</evidence>
<feature type="transmembrane region" description="Helical" evidence="1">
    <location>
        <begin position="98"/>
        <end position="123"/>
    </location>
</feature>
<proteinExistence type="predicted"/>
<keyword evidence="1" id="KW-0472">Membrane</keyword>
<dbReference type="AlphaFoldDB" id="A0A1T5F6G2"/>
<feature type="transmembrane region" description="Helical" evidence="1">
    <location>
        <begin position="135"/>
        <end position="155"/>
    </location>
</feature>
<keyword evidence="1" id="KW-1133">Transmembrane helix</keyword>
<name>A0A1T5F6G2_9SPHI</name>
<evidence type="ECO:0008006" key="4">
    <source>
        <dbReference type="Google" id="ProtNLM"/>
    </source>
</evidence>
<dbReference type="Proteomes" id="UP000190541">
    <property type="component" value="Unassembled WGS sequence"/>
</dbReference>